<dbReference type="InterPro" id="IPR002893">
    <property type="entry name" value="Znf_MYND"/>
</dbReference>
<dbReference type="Pfam" id="PF01753">
    <property type="entry name" value="zf-MYND"/>
    <property type="match status" value="1"/>
</dbReference>
<dbReference type="Gene3D" id="1.25.40.20">
    <property type="entry name" value="Ankyrin repeat-containing domain"/>
    <property type="match status" value="1"/>
</dbReference>
<dbReference type="SUPFAM" id="SSF48403">
    <property type="entry name" value="Ankyrin repeat"/>
    <property type="match status" value="1"/>
</dbReference>
<dbReference type="SUPFAM" id="SSF144232">
    <property type="entry name" value="HIT/MYND zinc finger-like"/>
    <property type="match status" value="1"/>
</dbReference>
<dbReference type="PROSITE" id="PS50297">
    <property type="entry name" value="ANK_REP_REGION"/>
    <property type="match status" value="1"/>
</dbReference>
<protein>
    <submittedName>
        <fullName evidence="9">Ankyrin</fullName>
    </submittedName>
</protein>
<dbReference type="InterPro" id="IPR002110">
    <property type="entry name" value="Ankyrin_rpt"/>
</dbReference>
<dbReference type="STRING" id="50990.A0A4Y7QBX8"/>
<keyword evidence="10" id="KW-1185">Reference proteome</keyword>
<dbReference type="Pfam" id="PF12796">
    <property type="entry name" value="Ank_2"/>
    <property type="match status" value="1"/>
</dbReference>
<evidence type="ECO:0000256" key="5">
    <source>
        <dbReference type="ARBA" id="ARBA00023043"/>
    </source>
</evidence>
<evidence type="ECO:0000313" key="10">
    <source>
        <dbReference type="Proteomes" id="UP000294933"/>
    </source>
</evidence>
<dbReference type="SMART" id="SM00248">
    <property type="entry name" value="ANK"/>
    <property type="match status" value="2"/>
</dbReference>
<dbReference type="Proteomes" id="UP000294933">
    <property type="component" value="Unassembled WGS sequence"/>
</dbReference>
<keyword evidence="1" id="KW-0479">Metal-binding</keyword>
<dbReference type="AlphaFoldDB" id="A0A4Y7QBX8"/>
<dbReference type="EMBL" id="ML170166">
    <property type="protein sequence ID" value="TDL24582.1"/>
    <property type="molecule type" value="Genomic_DNA"/>
</dbReference>
<dbReference type="PROSITE" id="PS50088">
    <property type="entry name" value="ANK_REPEAT"/>
    <property type="match status" value="1"/>
</dbReference>
<dbReference type="GO" id="GO:0008270">
    <property type="term" value="F:zinc ion binding"/>
    <property type="evidence" value="ECO:0007669"/>
    <property type="project" value="UniProtKB-KW"/>
</dbReference>
<reference evidence="9 10" key="1">
    <citation type="submission" date="2018-06" db="EMBL/GenBank/DDBJ databases">
        <title>A transcriptomic atlas of mushroom development highlights an independent origin of complex multicellularity.</title>
        <authorList>
            <consortium name="DOE Joint Genome Institute"/>
            <person name="Krizsan K."/>
            <person name="Almasi E."/>
            <person name="Merenyi Z."/>
            <person name="Sahu N."/>
            <person name="Viragh M."/>
            <person name="Koszo T."/>
            <person name="Mondo S."/>
            <person name="Kiss B."/>
            <person name="Balint B."/>
            <person name="Kues U."/>
            <person name="Barry K."/>
            <person name="Hegedus J.C."/>
            <person name="Henrissat B."/>
            <person name="Johnson J."/>
            <person name="Lipzen A."/>
            <person name="Ohm R."/>
            <person name="Nagy I."/>
            <person name="Pangilinan J."/>
            <person name="Yan J."/>
            <person name="Xiong Y."/>
            <person name="Grigoriev I.V."/>
            <person name="Hibbett D.S."/>
            <person name="Nagy L.G."/>
        </authorList>
    </citation>
    <scope>NUCLEOTIDE SEQUENCE [LARGE SCALE GENOMIC DNA]</scope>
    <source>
        <strain evidence="9 10">SZMC22713</strain>
    </source>
</reference>
<dbReference type="PROSITE" id="PS01360">
    <property type="entry name" value="ZF_MYND_1"/>
    <property type="match status" value="1"/>
</dbReference>
<proteinExistence type="predicted"/>
<evidence type="ECO:0000256" key="6">
    <source>
        <dbReference type="PROSITE-ProRule" id="PRU00023"/>
    </source>
</evidence>
<evidence type="ECO:0000256" key="7">
    <source>
        <dbReference type="PROSITE-ProRule" id="PRU00134"/>
    </source>
</evidence>
<feature type="domain" description="MYND-type" evidence="8">
    <location>
        <begin position="241"/>
        <end position="281"/>
    </location>
</feature>
<keyword evidence="5 6" id="KW-0040">ANK repeat</keyword>
<dbReference type="PROSITE" id="PS50865">
    <property type="entry name" value="ZF_MYND_2"/>
    <property type="match status" value="1"/>
</dbReference>
<dbReference type="PANTHER" id="PTHR24171">
    <property type="entry name" value="ANKYRIN REPEAT DOMAIN-CONTAINING PROTEIN 39-RELATED"/>
    <property type="match status" value="1"/>
</dbReference>
<evidence type="ECO:0000256" key="3">
    <source>
        <dbReference type="ARBA" id="ARBA00022771"/>
    </source>
</evidence>
<evidence type="ECO:0000259" key="8">
    <source>
        <dbReference type="PROSITE" id="PS50865"/>
    </source>
</evidence>
<dbReference type="OrthoDB" id="194358at2759"/>
<dbReference type="InterPro" id="IPR036770">
    <property type="entry name" value="Ankyrin_rpt-contain_sf"/>
</dbReference>
<accession>A0A4Y7QBX8</accession>
<keyword evidence="2" id="KW-0677">Repeat</keyword>
<evidence type="ECO:0000256" key="4">
    <source>
        <dbReference type="ARBA" id="ARBA00022833"/>
    </source>
</evidence>
<feature type="repeat" description="ANK" evidence="6">
    <location>
        <begin position="169"/>
        <end position="201"/>
    </location>
</feature>
<organism evidence="9 10">
    <name type="scientific">Rickenella mellea</name>
    <dbReference type="NCBI Taxonomy" id="50990"/>
    <lineage>
        <taxon>Eukaryota</taxon>
        <taxon>Fungi</taxon>
        <taxon>Dikarya</taxon>
        <taxon>Basidiomycota</taxon>
        <taxon>Agaricomycotina</taxon>
        <taxon>Agaricomycetes</taxon>
        <taxon>Hymenochaetales</taxon>
        <taxon>Rickenellaceae</taxon>
        <taxon>Rickenella</taxon>
    </lineage>
</organism>
<name>A0A4Y7QBX8_9AGAM</name>
<sequence length="428" mass="47203">MTNEETRRKEAGSWGLWFSPEMRRLVSEPGYLNGEKGRRLQSLFTSESLNLNPGYGSNFAKACFYGDADWVKRAIEAGIAPDVTGCESDLRIGYTSFVVLGAQRTEWDDGAAVNHGEVLKVLIGKGCPVDLPDLMGYTAFTHSATNRPRLDLAEILVRHGANVNHRNKFGAVALHGCLLQNHWKSIDFLLGHGADMNIRDADGTSPAESYTTAGPQIVAVVRKWERKANGEGEASLESKSCHVCGKTSKEAKPKLCSTCRLVSYCSAECQNEDWGAHKRKCKSADRDVSITLKPTYDTDPDQYASPAEMTRQRLAIPESVRTPDPRPQQQPARIENASHMTIKVQLSLGLEALGSGTILVYNRKRTFICHITREINGEAFDRLTEVIKEKGVPLKPGGAGMKAYLQADLEDRNRLVVRAGEVLAEQPF</sequence>
<gene>
    <name evidence="9" type="ORF">BD410DRAFT_786092</name>
</gene>
<evidence type="ECO:0000256" key="2">
    <source>
        <dbReference type="ARBA" id="ARBA00022737"/>
    </source>
</evidence>
<dbReference type="Gene3D" id="6.10.140.2220">
    <property type="match status" value="1"/>
</dbReference>
<evidence type="ECO:0000313" key="9">
    <source>
        <dbReference type="EMBL" id="TDL24582.1"/>
    </source>
</evidence>
<dbReference type="VEuPathDB" id="FungiDB:BD410DRAFT_786092"/>
<evidence type="ECO:0000256" key="1">
    <source>
        <dbReference type="ARBA" id="ARBA00022723"/>
    </source>
</evidence>
<keyword evidence="3 7" id="KW-0863">Zinc-finger</keyword>
<keyword evidence="4" id="KW-0862">Zinc</keyword>